<evidence type="ECO:0000313" key="1">
    <source>
        <dbReference type="EMBL" id="SFN63087.1"/>
    </source>
</evidence>
<evidence type="ECO:0000313" key="2">
    <source>
        <dbReference type="Proteomes" id="UP000199236"/>
    </source>
</evidence>
<organism evidence="1 2">
    <name type="scientific">Cohaesibacter marisflavi</name>
    <dbReference type="NCBI Taxonomy" id="655353"/>
    <lineage>
        <taxon>Bacteria</taxon>
        <taxon>Pseudomonadati</taxon>
        <taxon>Pseudomonadota</taxon>
        <taxon>Alphaproteobacteria</taxon>
        <taxon>Hyphomicrobiales</taxon>
        <taxon>Cohaesibacteraceae</taxon>
    </lineage>
</organism>
<dbReference type="Proteomes" id="UP000199236">
    <property type="component" value="Unassembled WGS sequence"/>
</dbReference>
<dbReference type="OrthoDB" id="1550740at2"/>
<proteinExistence type="predicted"/>
<dbReference type="AlphaFoldDB" id="A0A1I5AKY0"/>
<sequence>MREPIKYLFLRELRKIFKEAKNAGISVVEIRASDLAERAGKKYRIPACCNAMRSIMTDKDQEILRPTVQKDSTTNIYRYDLSGR</sequence>
<name>A0A1I5AKY0_9HYPH</name>
<dbReference type="RefSeq" id="WP_090068539.1">
    <property type="nucleotide sequence ID" value="NZ_FOVR01000001.1"/>
</dbReference>
<gene>
    <name evidence="1" type="ORF">SAMN04488056_101529</name>
</gene>
<dbReference type="EMBL" id="FOVR01000001">
    <property type="protein sequence ID" value="SFN63087.1"/>
    <property type="molecule type" value="Genomic_DNA"/>
</dbReference>
<protein>
    <submittedName>
        <fullName evidence="1">Uncharacterized protein</fullName>
    </submittedName>
</protein>
<reference evidence="1 2" key="1">
    <citation type="submission" date="2016-10" db="EMBL/GenBank/DDBJ databases">
        <authorList>
            <person name="de Groot N.N."/>
        </authorList>
    </citation>
    <scope>NUCLEOTIDE SEQUENCE [LARGE SCALE GENOMIC DNA]</scope>
    <source>
        <strain evidence="1 2">CGMCC 1.9157</strain>
    </source>
</reference>
<accession>A0A1I5AKY0</accession>
<keyword evidence="2" id="KW-1185">Reference proteome</keyword>